<proteinExistence type="predicted"/>
<dbReference type="InterPro" id="IPR036689">
    <property type="entry name" value="ESAT-6-like_sf"/>
</dbReference>
<dbReference type="SUPFAM" id="SSF140453">
    <property type="entry name" value="EsxAB dimer-like"/>
    <property type="match status" value="1"/>
</dbReference>
<accession>A0A1A0MSY2</accession>
<dbReference type="EMBL" id="LZSF01000113">
    <property type="protein sequence ID" value="OBA88166.1"/>
    <property type="molecule type" value="Genomic_DNA"/>
</dbReference>
<dbReference type="Pfam" id="PF06013">
    <property type="entry name" value="WXG100"/>
    <property type="match status" value="1"/>
</dbReference>
<dbReference type="InterPro" id="IPR010310">
    <property type="entry name" value="T7SS_ESAT-6-like"/>
</dbReference>
<dbReference type="Proteomes" id="UP000093962">
    <property type="component" value="Unassembled WGS sequence"/>
</dbReference>
<organism evidence="1 2">
    <name type="scientific">Mycolicibacterium mucogenicum</name>
    <name type="common">Mycobacterium mucogenicum</name>
    <dbReference type="NCBI Taxonomy" id="56689"/>
    <lineage>
        <taxon>Bacteria</taxon>
        <taxon>Bacillati</taxon>
        <taxon>Actinomycetota</taxon>
        <taxon>Actinomycetes</taxon>
        <taxon>Mycobacteriales</taxon>
        <taxon>Mycobacteriaceae</taxon>
        <taxon>Mycolicibacterium</taxon>
    </lineage>
</organism>
<dbReference type="Gene3D" id="1.10.287.1060">
    <property type="entry name" value="ESAT-6-like"/>
    <property type="match status" value="1"/>
</dbReference>
<protein>
    <submittedName>
        <fullName evidence="1">Type VII secretion protein EsxB</fullName>
    </submittedName>
</protein>
<comment type="caution">
    <text evidence="1">The sequence shown here is derived from an EMBL/GenBank/DDBJ whole genome shotgun (WGS) entry which is preliminary data.</text>
</comment>
<reference evidence="1 2" key="1">
    <citation type="submission" date="2016-06" db="EMBL/GenBank/DDBJ databases">
        <authorList>
            <person name="Kjaerup R.B."/>
            <person name="Dalgaard T.S."/>
            <person name="Juul-Madsen H.R."/>
        </authorList>
    </citation>
    <scope>NUCLEOTIDE SEQUENCE [LARGE SCALE GENOMIC DNA]</scope>
    <source>
        <strain evidence="1 2">1199456.5</strain>
    </source>
</reference>
<evidence type="ECO:0000313" key="2">
    <source>
        <dbReference type="Proteomes" id="UP000093962"/>
    </source>
</evidence>
<dbReference type="RefSeq" id="WP_061000007.1">
    <property type="nucleotide sequence ID" value="NZ_JAPMJT010000002.1"/>
</dbReference>
<name>A0A1A0MSY2_MYCMU</name>
<gene>
    <name evidence="1" type="ORF">A5642_01730</name>
</gene>
<dbReference type="AlphaFoldDB" id="A0A1A0MSY2"/>
<sequence length="101" mass="10417">MTSMNTDAEVLASEAGNFDRIAGELTGVKTHVDAVAGQLAAHMKTPEAGMAAQAALARFDEAMTQQLKELADISANIQTAGVQYTAADSDAGSSLSSQMQI</sequence>
<evidence type="ECO:0000313" key="1">
    <source>
        <dbReference type="EMBL" id="OBA88166.1"/>
    </source>
</evidence>